<dbReference type="PROSITE" id="PS50929">
    <property type="entry name" value="ABC_TM1F"/>
    <property type="match status" value="1"/>
</dbReference>
<feature type="domain" description="ABC transporter" evidence="8">
    <location>
        <begin position="324"/>
        <end position="528"/>
    </location>
</feature>
<dbReference type="InterPro" id="IPR027417">
    <property type="entry name" value="P-loop_NTPase"/>
</dbReference>
<dbReference type="SUPFAM" id="SSF52540">
    <property type="entry name" value="P-loop containing nucleoside triphosphate hydrolases"/>
    <property type="match status" value="1"/>
</dbReference>
<evidence type="ECO:0000313" key="10">
    <source>
        <dbReference type="EMBL" id="MFD0704437.1"/>
    </source>
</evidence>
<dbReference type="Gene3D" id="1.20.1560.10">
    <property type="entry name" value="ABC transporter type 1, transmembrane domain"/>
    <property type="match status" value="1"/>
</dbReference>
<sequence>MKILKYKYVKSATFLTTLASIFDVLTAYSLSFLVVSDIKKLIRNLALVAGIYICQSIFLFFQLRLSAQASSHMTQVLNQNIDEFFAQMSFQKFHEKDRGERLSLYINDVPKVIELTLDKFISQVHIAATAIAAFIALINIHYSMGIIAVITFLVMAGLPKLFQTQLGTYISGLQDEKALYTSKARELLQGFTTFFEQNIFSVFFAKSYKATKKYADYQLRTQTFTAFMSACLTVANGLISVISVAIMAYLVIIEQAQAGALLAVVSLIPNFGASVTQLLSEHEFYKSGQALFAEKLSFASDNPNLEDLPGSQLNDLATAPSYTLKTQDIIVNYDKPLTLPNTTFEFGKKYAIVGESGSGKSTLLKILLGEIENYNGKVFVGSQEKLPVQNLFNAVSYVNQETFLFNDTVKNNIDPLNKLSDTQVHNLLEQVGLANISPDQIIQDNGKNLSGGQRQRIAFARALARGKKILILDEATANLDKQTAAKIENLALHTRGTVIMITHHMNNALRHQLDNVIELRSTRESNIVTY</sequence>
<evidence type="ECO:0000256" key="7">
    <source>
        <dbReference type="SAM" id="Phobius"/>
    </source>
</evidence>
<keyword evidence="3" id="KW-0547">Nucleotide-binding</keyword>
<evidence type="ECO:0000259" key="8">
    <source>
        <dbReference type="PROSITE" id="PS50893"/>
    </source>
</evidence>
<evidence type="ECO:0000256" key="4">
    <source>
        <dbReference type="ARBA" id="ARBA00022840"/>
    </source>
</evidence>
<organism evidence="10 11">
    <name type="scientific">Alloscardovia venturai</name>
    <dbReference type="NCBI Taxonomy" id="1769421"/>
    <lineage>
        <taxon>Bacteria</taxon>
        <taxon>Bacillati</taxon>
        <taxon>Actinomycetota</taxon>
        <taxon>Actinomycetes</taxon>
        <taxon>Bifidobacteriales</taxon>
        <taxon>Bifidobacteriaceae</taxon>
        <taxon>Alloscardovia</taxon>
    </lineage>
</organism>
<dbReference type="SUPFAM" id="SSF90123">
    <property type="entry name" value="ABC transporter transmembrane region"/>
    <property type="match status" value="1"/>
</dbReference>
<dbReference type="PANTHER" id="PTHR24221:SF654">
    <property type="entry name" value="ATP-BINDING CASSETTE SUB-FAMILY B MEMBER 6"/>
    <property type="match status" value="1"/>
</dbReference>
<dbReference type="PROSITE" id="PS50893">
    <property type="entry name" value="ABC_TRANSPORTER_2"/>
    <property type="match status" value="1"/>
</dbReference>
<proteinExistence type="predicted"/>
<dbReference type="InterPro" id="IPR017871">
    <property type="entry name" value="ABC_transporter-like_CS"/>
</dbReference>
<dbReference type="Pfam" id="PF00005">
    <property type="entry name" value="ABC_tran"/>
    <property type="match status" value="1"/>
</dbReference>
<dbReference type="InterPro" id="IPR036640">
    <property type="entry name" value="ABC1_TM_sf"/>
</dbReference>
<comment type="caution">
    <text evidence="10">The sequence shown here is derived from an EMBL/GenBank/DDBJ whole genome shotgun (WGS) entry which is preliminary data.</text>
</comment>
<dbReference type="InterPro" id="IPR003593">
    <property type="entry name" value="AAA+_ATPase"/>
</dbReference>
<dbReference type="SMART" id="SM00382">
    <property type="entry name" value="AAA"/>
    <property type="match status" value="1"/>
</dbReference>
<evidence type="ECO:0000259" key="9">
    <source>
        <dbReference type="PROSITE" id="PS50929"/>
    </source>
</evidence>
<dbReference type="InterPro" id="IPR039421">
    <property type="entry name" value="Type_1_exporter"/>
</dbReference>
<dbReference type="PROSITE" id="PS00211">
    <property type="entry name" value="ABC_TRANSPORTER_1"/>
    <property type="match status" value="1"/>
</dbReference>
<feature type="transmembrane region" description="Helical" evidence="7">
    <location>
        <begin position="126"/>
        <end position="156"/>
    </location>
</feature>
<feature type="transmembrane region" description="Helical" evidence="7">
    <location>
        <begin position="226"/>
        <end position="252"/>
    </location>
</feature>
<dbReference type="Pfam" id="PF00664">
    <property type="entry name" value="ABC_membrane"/>
    <property type="match status" value="1"/>
</dbReference>
<keyword evidence="11" id="KW-1185">Reference proteome</keyword>
<evidence type="ECO:0000313" key="11">
    <source>
        <dbReference type="Proteomes" id="UP001597036"/>
    </source>
</evidence>
<evidence type="ECO:0000256" key="2">
    <source>
        <dbReference type="ARBA" id="ARBA00022692"/>
    </source>
</evidence>
<dbReference type="CDD" id="cd03228">
    <property type="entry name" value="ABCC_MRP_Like"/>
    <property type="match status" value="1"/>
</dbReference>
<dbReference type="RefSeq" id="WP_377937938.1">
    <property type="nucleotide sequence ID" value="NZ_JBHTHQ010000011.1"/>
</dbReference>
<evidence type="ECO:0000256" key="6">
    <source>
        <dbReference type="ARBA" id="ARBA00023136"/>
    </source>
</evidence>
<dbReference type="Gene3D" id="3.40.50.300">
    <property type="entry name" value="P-loop containing nucleotide triphosphate hydrolases"/>
    <property type="match status" value="1"/>
</dbReference>
<keyword evidence="4 10" id="KW-0067">ATP-binding</keyword>
<feature type="domain" description="ABC transmembrane type-1" evidence="9">
    <location>
        <begin position="12"/>
        <end position="280"/>
    </location>
</feature>
<feature type="transmembrane region" description="Helical" evidence="7">
    <location>
        <begin position="12"/>
        <end position="35"/>
    </location>
</feature>
<gene>
    <name evidence="10" type="ORF">ACFQY8_01540</name>
</gene>
<comment type="subcellular location">
    <subcellularLocation>
        <location evidence="1">Cell membrane</location>
        <topology evidence="1">Multi-pass membrane protein</topology>
    </subcellularLocation>
</comment>
<reference evidence="11" key="1">
    <citation type="journal article" date="2019" name="Int. J. Syst. Evol. Microbiol.">
        <title>The Global Catalogue of Microorganisms (GCM) 10K type strain sequencing project: providing services to taxonomists for standard genome sequencing and annotation.</title>
        <authorList>
            <consortium name="The Broad Institute Genomics Platform"/>
            <consortium name="The Broad Institute Genome Sequencing Center for Infectious Disease"/>
            <person name="Wu L."/>
            <person name="Ma J."/>
        </authorList>
    </citation>
    <scope>NUCLEOTIDE SEQUENCE [LARGE SCALE GENOMIC DNA]</scope>
    <source>
        <strain evidence="11">CCM 8604</strain>
    </source>
</reference>
<dbReference type="EMBL" id="JBHTHQ010000011">
    <property type="protein sequence ID" value="MFD0704437.1"/>
    <property type="molecule type" value="Genomic_DNA"/>
</dbReference>
<protein>
    <submittedName>
        <fullName evidence="10">ATP-binding cassette domain-containing protein</fullName>
    </submittedName>
</protein>
<dbReference type="GO" id="GO:0005524">
    <property type="term" value="F:ATP binding"/>
    <property type="evidence" value="ECO:0007669"/>
    <property type="project" value="UniProtKB-KW"/>
</dbReference>
<evidence type="ECO:0000256" key="3">
    <source>
        <dbReference type="ARBA" id="ARBA00022741"/>
    </source>
</evidence>
<name>A0ABW2Y2G8_9BIFI</name>
<accession>A0ABW2Y2G8</accession>
<feature type="transmembrane region" description="Helical" evidence="7">
    <location>
        <begin position="258"/>
        <end position="279"/>
    </location>
</feature>
<dbReference type="Proteomes" id="UP001597036">
    <property type="component" value="Unassembled WGS sequence"/>
</dbReference>
<evidence type="ECO:0000256" key="5">
    <source>
        <dbReference type="ARBA" id="ARBA00022989"/>
    </source>
</evidence>
<evidence type="ECO:0000256" key="1">
    <source>
        <dbReference type="ARBA" id="ARBA00004651"/>
    </source>
</evidence>
<keyword evidence="6 7" id="KW-0472">Membrane</keyword>
<dbReference type="InterPro" id="IPR011527">
    <property type="entry name" value="ABC1_TM_dom"/>
</dbReference>
<dbReference type="PANTHER" id="PTHR24221">
    <property type="entry name" value="ATP-BINDING CASSETTE SUB-FAMILY B"/>
    <property type="match status" value="1"/>
</dbReference>
<dbReference type="InterPro" id="IPR003439">
    <property type="entry name" value="ABC_transporter-like_ATP-bd"/>
</dbReference>
<keyword evidence="5 7" id="KW-1133">Transmembrane helix</keyword>
<keyword evidence="2 7" id="KW-0812">Transmembrane</keyword>
<feature type="transmembrane region" description="Helical" evidence="7">
    <location>
        <begin position="41"/>
        <end position="61"/>
    </location>
</feature>